<protein>
    <submittedName>
        <fullName evidence="1">Uncharacterized protein</fullName>
    </submittedName>
</protein>
<proteinExistence type="predicted"/>
<dbReference type="Proteomes" id="UP000187209">
    <property type="component" value="Unassembled WGS sequence"/>
</dbReference>
<dbReference type="EMBL" id="MPUH01002583">
    <property type="protein sequence ID" value="OMJ64995.1"/>
    <property type="molecule type" value="Genomic_DNA"/>
</dbReference>
<keyword evidence="2" id="KW-1185">Reference proteome</keyword>
<evidence type="ECO:0000313" key="2">
    <source>
        <dbReference type="Proteomes" id="UP000187209"/>
    </source>
</evidence>
<dbReference type="AlphaFoldDB" id="A0A1R2AKM8"/>
<sequence length="243" mass="27268">MVGETTKSTTNGKAVFYITFETVGETTLSASSDHDLDTIDSISKKVNVIESMCLETQNDVCVTCVPLANIIDGQCVCVDFSIEINVYCQCIDRYIQEGNECIMNCFNSFNTSDVMGYYNNDYKSISIEFESDVVESSESSCFSRITLPDYLNYLLTECKWKSSKAMILKFDSILNGNEYNIELDSSLTPVNEKCREQIYFLNLTVPSIELPMPELSLDGPTLHHLYCGNESLSVFNILDSSDI</sequence>
<name>A0A1R2AKM8_9CILI</name>
<accession>A0A1R2AKM8</accession>
<reference evidence="1 2" key="1">
    <citation type="submission" date="2016-11" db="EMBL/GenBank/DDBJ databases">
        <title>The macronuclear genome of Stentor coeruleus: a giant cell with tiny introns.</title>
        <authorList>
            <person name="Slabodnick M."/>
            <person name="Ruby J.G."/>
            <person name="Reiff S.B."/>
            <person name="Swart E.C."/>
            <person name="Gosai S."/>
            <person name="Prabakaran S."/>
            <person name="Witkowska E."/>
            <person name="Larue G.E."/>
            <person name="Fisher S."/>
            <person name="Freeman R.M."/>
            <person name="Gunawardena J."/>
            <person name="Chu W."/>
            <person name="Stover N.A."/>
            <person name="Gregory B.D."/>
            <person name="Nowacki M."/>
            <person name="Derisi J."/>
            <person name="Roy S.W."/>
            <person name="Marshall W.F."/>
            <person name="Sood P."/>
        </authorList>
    </citation>
    <scope>NUCLEOTIDE SEQUENCE [LARGE SCALE GENOMIC DNA]</scope>
    <source>
        <strain evidence="1">WM001</strain>
    </source>
</reference>
<gene>
    <name evidence="1" type="ORF">SteCoe_40031</name>
</gene>
<comment type="caution">
    <text evidence="1">The sequence shown here is derived from an EMBL/GenBank/DDBJ whole genome shotgun (WGS) entry which is preliminary data.</text>
</comment>
<evidence type="ECO:0000313" key="1">
    <source>
        <dbReference type="EMBL" id="OMJ64995.1"/>
    </source>
</evidence>
<organism evidence="1 2">
    <name type="scientific">Stentor coeruleus</name>
    <dbReference type="NCBI Taxonomy" id="5963"/>
    <lineage>
        <taxon>Eukaryota</taxon>
        <taxon>Sar</taxon>
        <taxon>Alveolata</taxon>
        <taxon>Ciliophora</taxon>
        <taxon>Postciliodesmatophora</taxon>
        <taxon>Heterotrichea</taxon>
        <taxon>Heterotrichida</taxon>
        <taxon>Stentoridae</taxon>
        <taxon>Stentor</taxon>
    </lineage>
</organism>